<dbReference type="InterPro" id="IPR042100">
    <property type="entry name" value="Bug_dom1"/>
</dbReference>
<comment type="caution">
    <text evidence="2">The sequence shown here is derived from an EMBL/GenBank/DDBJ whole genome shotgun (WGS) entry which is preliminary data.</text>
</comment>
<dbReference type="RefSeq" id="WP_207417824.1">
    <property type="nucleotide sequence ID" value="NZ_CP061177.1"/>
</dbReference>
<evidence type="ECO:0000256" key="1">
    <source>
        <dbReference type="ARBA" id="ARBA00006987"/>
    </source>
</evidence>
<proteinExistence type="inferred from homology"/>
<dbReference type="CDD" id="cd07012">
    <property type="entry name" value="PBP2_Bug_TTT"/>
    <property type="match status" value="1"/>
</dbReference>
<dbReference type="PIRSF" id="PIRSF017082">
    <property type="entry name" value="YflP"/>
    <property type="match status" value="1"/>
</dbReference>
<dbReference type="EMBL" id="JACTNG010000007">
    <property type="protein sequence ID" value="MBO1080010.1"/>
    <property type="molecule type" value="Genomic_DNA"/>
</dbReference>
<dbReference type="InterPro" id="IPR005064">
    <property type="entry name" value="BUG"/>
</dbReference>
<dbReference type="PANTHER" id="PTHR42928:SF5">
    <property type="entry name" value="BLR1237 PROTEIN"/>
    <property type="match status" value="1"/>
</dbReference>
<dbReference type="InterPro" id="IPR006311">
    <property type="entry name" value="TAT_signal"/>
</dbReference>
<comment type="similarity">
    <text evidence="1">Belongs to the UPF0065 (bug) family.</text>
</comment>
<dbReference type="SUPFAM" id="SSF53850">
    <property type="entry name" value="Periplasmic binding protein-like II"/>
    <property type="match status" value="1"/>
</dbReference>
<dbReference type="Gene3D" id="3.40.190.10">
    <property type="entry name" value="Periplasmic binding protein-like II"/>
    <property type="match status" value="1"/>
</dbReference>
<protein>
    <submittedName>
        <fullName evidence="2">Tripartite tricarboxylate transporter substrate binding protein</fullName>
    </submittedName>
</protein>
<keyword evidence="3" id="KW-1185">Reference proteome</keyword>
<sequence>MNPAVKMYHAVSRRDLLRGMSAAGGLALLPSIALAQPSWPTRSPTIIVPFAAGGGVDVATRTIAERAGDVLGKRLVIENRGGGSTIPATQAVTRAQPDGYTILAVPTTTVINPAFRSDVPYDWRTELAPVGLIARLPFVVVTRPASPVQTMAELAEATRKSGTPLTFGSGGTGTVAHLAGELFGLRTGIDTQHIPYRGEAPALTDTIGGSLNVMFCTLASAAGQIASGTLKALAVTTAQRVPTLPDVPTVAEQGFPGYDVSAWVALAVPRDTPAPVTEALNRAFNTTVKDQAVINRLGTLGAVPAGGSPAALSQFMDSEAQLWAKVITDAKVRME</sequence>
<name>A0ABS3KRD4_9PROT</name>
<gene>
    <name evidence="2" type="ORF">IAI61_13300</name>
</gene>
<reference evidence="2 3" key="1">
    <citation type="submission" date="2020-09" db="EMBL/GenBank/DDBJ databases">
        <title>Roseomonas.</title>
        <authorList>
            <person name="Zhu W."/>
        </authorList>
    </citation>
    <scope>NUCLEOTIDE SEQUENCE [LARGE SCALE GENOMIC DNA]</scope>
    <source>
        <strain evidence="2 3">573</strain>
    </source>
</reference>
<dbReference type="Proteomes" id="UP001518989">
    <property type="component" value="Unassembled WGS sequence"/>
</dbReference>
<organism evidence="2 3">
    <name type="scientific">Roseomonas haemaphysalidis</name>
    <dbReference type="NCBI Taxonomy" id="2768162"/>
    <lineage>
        <taxon>Bacteria</taxon>
        <taxon>Pseudomonadati</taxon>
        <taxon>Pseudomonadota</taxon>
        <taxon>Alphaproteobacteria</taxon>
        <taxon>Acetobacterales</taxon>
        <taxon>Roseomonadaceae</taxon>
        <taxon>Roseomonas</taxon>
    </lineage>
</organism>
<dbReference type="PANTHER" id="PTHR42928">
    <property type="entry name" value="TRICARBOXYLATE-BINDING PROTEIN"/>
    <property type="match status" value="1"/>
</dbReference>
<accession>A0ABS3KRD4</accession>
<dbReference type="Pfam" id="PF03401">
    <property type="entry name" value="TctC"/>
    <property type="match status" value="1"/>
</dbReference>
<dbReference type="Gene3D" id="3.40.190.150">
    <property type="entry name" value="Bordetella uptake gene, domain 1"/>
    <property type="match status" value="1"/>
</dbReference>
<evidence type="ECO:0000313" key="2">
    <source>
        <dbReference type="EMBL" id="MBO1080010.1"/>
    </source>
</evidence>
<evidence type="ECO:0000313" key="3">
    <source>
        <dbReference type="Proteomes" id="UP001518989"/>
    </source>
</evidence>
<dbReference type="PROSITE" id="PS51318">
    <property type="entry name" value="TAT"/>
    <property type="match status" value="1"/>
</dbReference>